<comment type="subcellular location">
    <subcellularLocation>
        <location evidence="2">Cytoplasm</location>
    </subcellularLocation>
</comment>
<evidence type="ECO:0000256" key="1">
    <source>
        <dbReference type="ARBA" id="ARBA00006100"/>
    </source>
</evidence>
<dbReference type="HOGENOM" id="CLU_027579_2_2_0"/>
<reference evidence="4 5" key="2">
    <citation type="journal article" date="2009" name="Proc. Natl. Acad. Sci. U.S.A.">
        <title>On the chimeric nature, thermophilic origin, and phylogenetic placement of the Thermotogales.</title>
        <authorList>
            <person name="Zhaxybayeva O."/>
            <person name="Swithers K.S."/>
            <person name="Lapierre P."/>
            <person name="Fournier G.P."/>
            <person name="Bickhart D.M."/>
            <person name="DeBoy R.T."/>
            <person name="Nelson K.E."/>
            <person name="Nesbo C.L."/>
            <person name="Doolittle W.F."/>
            <person name="Gogarten J.P."/>
            <person name="Noll K.M."/>
        </authorList>
    </citation>
    <scope>NUCLEOTIDE SEQUENCE [LARGE SCALE GENOMIC DNA]</scope>
    <source>
        <strain evidence="5">ATCC BAA-301 / DSM 14385 / NBRC 107922 / TMO</strain>
    </source>
</reference>
<gene>
    <name evidence="4" type="ordered locus">Tlet_0841</name>
</gene>
<keyword evidence="2" id="KW-0004">4Fe-4S</keyword>
<dbReference type="STRING" id="416591.Tlet_0841"/>
<keyword evidence="2" id="KW-0949">S-adenosyl-L-methionine</keyword>
<dbReference type="GO" id="GO:0004109">
    <property type="term" value="F:coproporphyrinogen oxidase activity"/>
    <property type="evidence" value="ECO:0007669"/>
    <property type="project" value="InterPro"/>
</dbReference>
<dbReference type="InterPro" id="IPR007197">
    <property type="entry name" value="rSAM"/>
</dbReference>
<dbReference type="GO" id="GO:0005737">
    <property type="term" value="C:cytoplasm"/>
    <property type="evidence" value="ECO:0007669"/>
    <property type="project" value="UniProtKB-SubCell"/>
</dbReference>
<dbReference type="eggNOG" id="COG0635">
    <property type="taxonomic scope" value="Bacteria"/>
</dbReference>
<keyword evidence="2" id="KW-0479">Metal-binding</keyword>
<keyword evidence="5" id="KW-1185">Reference proteome</keyword>
<evidence type="ECO:0000259" key="3">
    <source>
        <dbReference type="PROSITE" id="PS51918"/>
    </source>
</evidence>
<dbReference type="PROSITE" id="PS51918">
    <property type="entry name" value="RADICAL_SAM"/>
    <property type="match status" value="1"/>
</dbReference>
<keyword evidence="2" id="KW-0408">Iron</keyword>
<dbReference type="GO" id="GO:0006779">
    <property type="term" value="P:porphyrin-containing compound biosynthetic process"/>
    <property type="evidence" value="ECO:0007669"/>
    <property type="project" value="InterPro"/>
</dbReference>
<dbReference type="NCBIfam" id="TIGR00539">
    <property type="entry name" value="hemN_rel"/>
    <property type="match status" value="1"/>
</dbReference>
<keyword evidence="4" id="KW-0560">Oxidoreductase</keyword>
<dbReference type="KEGG" id="tle:Tlet_0841"/>
<dbReference type="Proteomes" id="UP000002016">
    <property type="component" value="Chromosome"/>
</dbReference>
<protein>
    <recommendedName>
        <fullName evidence="2">Heme chaperone HemW</fullName>
    </recommendedName>
</protein>
<comment type="function">
    <text evidence="2">Probably acts as a heme chaperone, transferring heme to an unknown acceptor. Binds one molecule of heme per monomer, possibly covalently. Binds 1 [4Fe-4S] cluster. The cluster is coordinated with 3 cysteines and an exchangeable S-adenosyl-L-methionine.</text>
</comment>
<dbReference type="GO" id="GO:0046872">
    <property type="term" value="F:metal ion binding"/>
    <property type="evidence" value="ECO:0007669"/>
    <property type="project" value="UniProtKB-UniRule"/>
</dbReference>
<evidence type="ECO:0000313" key="5">
    <source>
        <dbReference type="Proteomes" id="UP000002016"/>
    </source>
</evidence>
<dbReference type="SFLD" id="SFLDF00562">
    <property type="entry name" value="HemN-like__clustered_with_heat"/>
    <property type="match status" value="1"/>
</dbReference>
<keyword evidence="2" id="KW-0143">Chaperone</keyword>
<dbReference type="GO" id="GO:0051539">
    <property type="term" value="F:4 iron, 4 sulfur cluster binding"/>
    <property type="evidence" value="ECO:0007669"/>
    <property type="project" value="UniProtKB-UniRule"/>
</dbReference>
<sequence length="367" mass="42662">MYHSDYIGLYVHIPFCKDRCNYCDFVSYTDFSLVEDYFESLLKEITIWSQYVGKVSLNSIYVGGGTPSDIPLKYLEKTFDTISKSFNLCDPEITVEINPKFRYFYELRNLGVNRISMGLQAADDTVLKAVNRRHSVSEFRETCREAMNYFENINIDFIIGLPFESEQTIWNNLKVINEYNPKHVSVYILESKQEFLDQDTLADHHESFISALLENGYERYEISNFAYPGYRCKHNLKYWNNEDYIGIGVSAGGHIGLKRYVNSSNILLYMECLKNGKFAFEYFKENSPLDELKETLFMGLRLSNGIKIDKLMQLSPELKIDELTSILNGYLIYDQESLRLSSTGKDFSKFVLSKIIDENILLHVIGR</sequence>
<evidence type="ECO:0000256" key="2">
    <source>
        <dbReference type="RuleBase" id="RU364116"/>
    </source>
</evidence>
<dbReference type="InterPro" id="IPR006638">
    <property type="entry name" value="Elp3/MiaA/NifB-like_rSAM"/>
</dbReference>
<evidence type="ECO:0000313" key="4">
    <source>
        <dbReference type="EMBL" id="ABV33407.1"/>
    </source>
</evidence>
<dbReference type="SMART" id="SM00729">
    <property type="entry name" value="Elp3"/>
    <property type="match status" value="1"/>
</dbReference>
<reference evidence="4 5" key="1">
    <citation type="submission" date="2007-08" db="EMBL/GenBank/DDBJ databases">
        <title>Complete sequence of Thermotoga lettingae TMO.</title>
        <authorList>
            <consortium name="US DOE Joint Genome Institute"/>
            <person name="Copeland A."/>
            <person name="Lucas S."/>
            <person name="Lapidus A."/>
            <person name="Barry K."/>
            <person name="Glavina del Rio T."/>
            <person name="Dalin E."/>
            <person name="Tice H."/>
            <person name="Pitluck S."/>
            <person name="Foster B."/>
            <person name="Bruce D."/>
            <person name="Schmutz J."/>
            <person name="Larimer F."/>
            <person name="Land M."/>
            <person name="Hauser L."/>
            <person name="Kyrpides N."/>
            <person name="Mikhailova N."/>
            <person name="Nelson K."/>
            <person name="Gogarten J.P."/>
            <person name="Noll K."/>
            <person name="Richardson P."/>
        </authorList>
    </citation>
    <scope>NUCLEOTIDE SEQUENCE [LARGE SCALE GENOMIC DNA]</scope>
    <source>
        <strain evidence="5">ATCC BAA-301 / DSM 14385 / NBRC 107922 / TMO</strain>
    </source>
</reference>
<keyword evidence="2" id="KW-0349">Heme</keyword>
<name>A8F5H3_PSELT</name>
<dbReference type="Pfam" id="PF04055">
    <property type="entry name" value="Radical_SAM"/>
    <property type="match status" value="1"/>
</dbReference>
<dbReference type="PANTHER" id="PTHR13932:SF5">
    <property type="entry name" value="RADICAL S-ADENOSYL METHIONINE DOMAIN-CONTAINING PROTEIN 1, MITOCHONDRIAL"/>
    <property type="match status" value="1"/>
</dbReference>
<accession>A8F5H3</accession>
<dbReference type="PANTHER" id="PTHR13932">
    <property type="entry name" value="COPROPORPHYRINIGEN III OXIDASE"/>
    <property type="match status" value="1"/>
</dbReference>
<dbReference type="AlphaFoldDB" id="A8F5H3"/>
<dbReference type="Gene3D" id="3.80.30.20">
    <property type="entry name" value="tm_1862 like domain"/>
    <property type="match status" value="1"/>
</dbReference>
<organism evidence="4 5">
    <name type="scientific">Pseudothermotoga lettingae (strain ATCC BAA-301 / DSM 14385 / NBRC 107922 / TMO)</name>
    <name type="common">Thermotoga lettingae</name>
    <dbReference type="NCBI Taxonomy" id="416591"/>
    <lineage>
        <taxon>Bacteria</taxon>
        <taxon>Thermotogati</taxon>
        <taxon>Thermotogota</taxon>
        <taxon>Thermotogae</taxon>
        <taxon>Thermotogales</taxon>
        <taxon>Thermotogaceae</taxon>
        <taxon>Pseudothermotoga</taxon>
    </lineage>
</organism>
<keyword evidence="2" id="KW-0963">Cytoplasm</keyword>
<dbReference type="InterPro" id="IPR034505">
    <property type="entry name" value="Coproporphyrinogen-III_oxidase"/>
</dbReference>
<dbReference type="SFLD" id="SFLDS00029">
    <property type="entry name" value="Radical_SAM"/>
    <property type="match status" value="1"/>
</dbReference>
<dbReference type="SFLD" id="SFLDG01065">
    <property type="entry name" value="anaerobic_coproporphyrinogen-I"/>
    <property type="match status" value="1"/>
</dbReference>
<dbReference type="InterPro" id="IPR023404">
    <property type="entry name" value="rSAM_horseshoe"/>
</dbReference>
<proteinExistence type="inferred from homology"/>
<dbReference type="InterPro" id="IPR058240">
    <property type="entry name" value="rSAM_sf"/>
</dbReference>
<keyword evidence="2" id="KW-0411">Iron-sulfur</keyword>
<dbReference type="SUPFAM" id="SSF102114">
    <property type="entry name" value="Radical SAM enzymes"/>
    <property type="match status" value="1"/>
</dbReference>
<feature type="domain" description="Radical SAM core" evidence="3">
    <location>
        <begin position="1"/>
        <end position="231"/>
    </location>
</feature>
<comment type="similarity">
    <text evidence="1">Belongs to the anaerobic coproporphyrinogen-III oxidase family. HemW subfamily.</text>
</comment>
<dbReference type="RefSeq" id="WP_012002888.1">
    <property type="nucleotide sequence ID" value="NC_009828.1"/>
</dbReference>
<dbReference type="InterPro" id="IPR004559">
    <property type="entry name" value="HemW-like"/>
</dbReference>
<dbReference type="EMBL" id="CP000812">
    <property type="protein sequence ID" value="ABV33407.1"/>
    <property type="molecule type" value="Genomic_DNA"/>
</dbReference>